<evidence type="ECO:0000259" key="2">
    <source>
        <dbReference type="Pfam" id="PF12728"/>
    </source>
</evidence>
<accession>A0A3S0RCZ1</accession>
<comment type="caution">
    <text evidence="3">The sequence shown here is derived from an EMBL/GenBank/DDBJ whole genome shotgun (WGS) entry which is preliminary data.</text>
</comment>
<dbReference type="InterPro" id="IPR041657">
    <property type="entry name" value="HTH_17"/>
</dbReference>
<protein>
    <submittedName>
        <fullName evidence="3">DNA-binding protein</fullName>
    </submittedName>
</protein>
<sequence>MTLPDKALFTIKEAGEHLALSRASVYRLIDEGMLTRVYPRPRCARITRESLSAHLARAEQGSEAVRQAAELGRANRKEQQAQQAAQQQEQKRSGFLARFGLFGG</sequence>
<dbReference type="RefSeq" id="WP_126352954.1">
    <property type="nucleotide sequence ID" value="NZ_CP086385.1"/>
</dbReference>
<feature type="region of interest" description="Disordered" evidence="1">
    <location>
        <begin position="71"/>
        <end position="92"/>
    </location>
</feature>
<evidence type="ECO:0000313" key="4">
    <source>
        <dbReference type="Proteomes" id="UP000277766"/>
    </source>
</evidence>
<gene>
    <name evidence="3" type="ORF">EJ104_11485</name>
</gene>
<proteinExistence type="predicted"/>
<keyword evidence="4" id="KW-1185">Reference proteome</keyword>
<keyword evidence="3" id="KW-0238">DNA-binding</keyword>
<dbReference type="OrthoDB" id="32758at2"/>
<feature type="domain" description="Helix-turn-helix" evidence="2">
    <location>
        <begin position="8"/>
        <end position="57"/>
    </location>
</feature>
<name>A0A3S0RCZ1_9DEIO</name>
<evidence type="ECO:0000313" key="3">
    <source>
        <dbReference type="EMBL" id="RTR25320.1"/>
    </source>
</evidence>
<evidence type="ECO:0000256" key="1">
    <source>
        <dbReference type="SAM" id="MobiDB-lite"/>
    </source>
</evidence>
<dbReference type="Proteomes" id="UP000277766">
    <property type="component" value="Unassembled WGS sequence"/>
</dbReference>
<dbReference type="Pfam" id="PF12728">
    <property type="entry name" value="HTH_17"/>
    <property type="match status" value="1"/>
</dbReference>
<dbReference type="EMBL" id="RXPE01000031">
    <property type="protein sequence ID" value="RTR25320.1"/>
    <property type="molecule type" value="Genomic_DNA"/>
</dbReference>
<organism evidence="3 4">
    <name type="scientific">Deinococcus radiophilus</name>
    <dbReference type="NCBI Taxonomy" id="32062"/>
    <lineage>
        <taxon>Bacteria</taxon>
        <taxon>Thermotogati</taxon>
        <taxon>Deinococcota</taxon>
        <taxon>Deinococci</taxon>
        <taxon>Deinococcales</taxon>
        <taxon>Deinococcaceae</taxon>
        <taxon>Deinococcus</taxon>
    </lineage>
</organism>
<reference evidence="3 4" key="1">
    <citation type="submission" date="2018-12" db="EMBL/GenBank/DDBJ databases">
        <title>Deinococcus radiophilus ATCC 27603 genome sequencing and assembly.</title>
        <authorList>
            <person name="Maclea K.S."/>
            <person name="Maynard C.R."/>
        </authorList>
    </citation>
    <scope>NUCLEOTIDE SEQUENCE [LARGE SCALE GENOMIC DNA]</scope>
    <source>
        <strain evidence="3 4">ATCC 27603</strain>
    </source>
</reference>
<dbReference type="GO" id="GO:0003677">
    <property type="term" value="F:DNA binding"/>
    <property type="evidence" value="ECO:0007669"/>
    <property type="project" value="UniProtKB-KW"/>
</dbReference>
<dbReference type="AlphaFoldDB" id="A0A3S0RCZ1"/>